<accession>A0A177C8J1</accession>
<sequence>MLLPLMPFLHLTAQIRARQRSRNRMVAQQLAANHARRTAADRAHQATLVFARGGQRCVRIVCAVGVEWSSVTGLLVLVLGTWRVARWRWWRLVGGVVVVVTVGLAVGTAVVLESHCQGMALSESITLADRGMVRIVGSSDCRDTGFAADKVGLRRMPVKRIAWGIRLVDTIGLEPRIAGRGRRCRRCIYQPWSCSCARKYSLGRFRESLKLMKPEAV</sequence>
<keyword evidence="3" id="KW-1185">Reference proteome</keyword>
<name>A0A177C8J1_9PLEO</name>
<dbReference type="AlphaFoldDB" id="A0A177C8J1"/>
<gene>
    <name evidence="2" type="ORF">CC84DRAFT_864782</name>
</gene>
<evidence type="ECO:0000313" key="2">
    <source>
        <dbReference type="EMBL" id="OAG03716.1"/>
    </source>
</evidence>
<dbReference type="Proteomes" id="UP000077069">
    <property type="component" value="Unassembled WGS sequence"/>
</dbReference>
<feature type="transmembrane region" description="Helical" evidence="1">
    <location>
        <begin position="92"/>
        <end position="112"/>
    </location>
</feature>
<proteinExistence type="predicted"/>
<keyword evidence="1" id="KW-0472">Membrane</keyword>
<feature type="transmembrane region" description="Helical" evidence="1">
    <location>
        <begin position="58"/>
        <end position="80"/>
    </location>
</feature>
<evidence type="ECO:0000256" key="1">
    <source>
        <dbReference type="SAM" id="Phobius"/>
    </source>
</evidence>
<dbReference type="GeneID" id="28771180"/>
<dbReference type="EMBL" id="KV441554">
    <property type="protein sequence ID" value="OAG03716.1"/>
    <property type="molecule type" value="Genomic_DNA"/>
</dbReference>
<keyword evidence="1" id="KW-0812">Transmembrane</keyword>
<dbReference type="InParanoid" id="A0A177C8J1"/>
<reference evidence="2 3" key="1">
    <citation type="submission" date="2016-05" db="EMBL/GenBank/DDBJ databases">
        <title>Comparative analysis of secretome profiles of manganese(II)-oxidizing ascomycete fungi.</title>
        <authorList>
            <consortium name="DOE Joint Genome Institute"/>
            <person name="Zeiner C.A."/>
            <person name="Purvine S.O."/>
            <person name="Zink E.M."/>
            <person name="Wu S."/>
            <person name="Pasa-Tolic L."/>
            <person name="Chaput D.L."/>
            <person name="Haridas S."/>
            <person name="Grigoriev I.V."/>
            <person name="Santelli C.M."/>
            <person name="Hansel C.M."/>
        </authorList>
    </citation>
    <scope>NUCLEOTIDE SEQUENCE [LARGE SCALE GENOMIC DNA]</scope>
    <source>
        <strain evidence="2 3">AP3s5-JAC2a</strain>
    </source>
</reference>
<evidence type="ECO:0000313" key="3">
    <source>
        <dbReference type="Proteomes" id="UP000077069"/>
    </source>
</evidence>
<dbReference type="RefSeq" id="XP_018034081.1">
    <property type="nucleotide sequence ID" value="XM_018187694.1"/>
</dbReference>
<protein>
    <submittedName>
        <fullName evidence="2">Uncharacterized protein</fullName>
    </submittedName>
</protein>
<organism evidence="2 3">
    <name type="scientific">Paraphaeosphaeria sporulosa</name>
    <dbReference type="NCBI Taxonomy" id="1460663"/>
    <lineage>
        <taxon>Eukaryota</taxon>
        <taxon>Fungi</taxon>
        <taxon>Dikarya</taxon>
        <taxon>Ascomycota</taxon>
        <taxon>Pezizomycotina</taxon>
        <taxon>Dothideomycetes</taxon>
        <taxon>Pleosporomycetidae</taxon>
        <taxon>Pleosporales</taxon>
        <taxon>Massarineae</taxon>
        <taxon>Didymosphaeriaceae</taxon>
        <taxon>Paraphaeosphaeria</taxon>
    </lineage>
</organism>
<keyword evidence="1" id="KW-1133">Transmembrane helix</keyword>